<evidence type="ECO:0000313" key="1">
    <source>
        <dbReference type="EMBL" id="VEG27708.1"/>
    </source>
</evidence>
<name>A0A448HG55_9ACTO</name>
<evidence type="ECO:0000313" key="2">
    <source>
        <dbReference type="Proteomes" id="UP000266895"/>
    </source>
</evidence>
<dbReference type="Proteomes" id="UP000266895">
    <property type="component" value="Chromosome"/>
</dbReference>
<sequence>MIHVSRNSLYLASAGDSTFTLNKSATYFVDGSTLLVLSQMGRKTVRGRGVDTALDQLMSMGLSEGTLSFESAPEPAEVRPGALRQFAEQLVLAGLLVRNDGHSTRNNNGPTSVVFGRHSSGCGDVFVDLLQKHFRQHCGAREVRYRLVSTLESFEGFSIQVNYSDGSQIKGVGYLSDNDLWIVRTSNSSVSLEHLQNASHYCREDGRVDGNRGDSDRVIGAWSSWLANYFVYRPRSRSTNVYGVPECWRLRTDTEIKAERHNLVQLSIDASDNAGNSVRAPADPLYPYLIDPVTSAIGSPQETNLSQVPLSLSSCRVRTSNSICAYYGYGWTLDESRRSSIDAALSALAARAPEGGGIYPIDLEPSELCDLNTSQTIQRAGFVNSRLNRMVEWDNELLPEALVVTLYGTDLIAYARSHLYSTTLPSSIVGADLLRSRVSELDIYLRSYGKLAIAVIDAGTNYSVVAVSDDGAHDALELCTFRALCLRQAMNAGISLTQTGVIPRESATSVADFPRHSIRSWDVVYRSYGDSPFASVRVYEWQAQA</sequence>
<proteinExistence type="predicted"/>
<organism evidence="1 2">
    <name type="scientific">Actinomyces howellii</name>
    <dbReference type="NCBI Taxonomy" id="52771"/>
    <lineage>
        <taxon>Bacteria</taxon>
        <taxon>Bacillati</taxon>
        <taxon>Actinomycetota</taxon>
        <taxon>Actinomycetes</taxon>
        <taxon>Actinomycetales</taxon>
        <taxon>Actinomycetaceae</taxon>
        <taxon>Actinomyces</taxon>
    </lineage>
</organism>
<dbReference type="EMBL" id="LR134350">
    <property type="protein sequence ID" value="VEG27708.1"/>
    <property type="molecule type" value="Genomic_DNA"/>
</dbReference>
<reference evidence="1 2" key="1">
    <citation type="submission" date="2018-12" db="EMBL/GenBank/DDBJ databases">
        <authorList>
            <consortium name="Pathogen Informatics"/>
        </authorList>
    </citation>
    <scope>NUCLEOTIDE SEQUENCE [LARGE SCALE GENOMIC DNA]</scope>
    <source>
        <strain evidence="1 2">NCTC11636</strain>
    </source>
</reference>
<dbReference type="AlphaFoldDB" id="A0A448HG55"/>
<accession>A0A448HG55</accession>
<protein>
    <submittedName>
        <fullName evidence="1">Uncharacterized protein</fullName>
    </submittedName>
</protein>
<gene>
    <name evidence="1" type="ORF">NCTC11636_01129</name>
</gene>
<keyword evidence="2" id="KW-1185">Reference proteome</keyword>
<dbReference type="KEGG" id="ahw:NCTC11636_01129"/>